<accession>A0ABX2IQD6</accession>
<reference evidence="3 4" key="1">
    <citation type="submission" date="2020-06" db="EMBL/GenBank/DDBJ databases">
        <title>Draft genome of Uliginosibacterium sp. IMCC34675.</title>
        <authorList>
            <person name="Song J."/>
        </authorList>
    </citation>
    <scope>NUCLEOTIDE SEQUENCE [LARGE SCALE GENOMIC DNA]</scope>
    <source>
        <strain evidence="3 4">IMCC34675</strain>
    </source>
</reference>
<dbReference type="Gene3D" id="3.40.30.10">
    <property type="entry name" value="Glutaredoxin"/>
    <property type="match status" value="1"/>
</dbReference>
<keyword evidence="4" id="KW-1185">Reference proteome</keyword>
<dbReference type="RefSeq" id="WP_170022649.1">
    <property type="nucleotide sequence ID" value="NZ_JABCSC020000003.1"/>
</dbReference>
<dbReference type="SUPFAM" id="SSF47616">
    <property type="entry name" value="GST C-terminal domain-like"/>
    <property type="match status" value="1"/>
</dbReference>
<feature type="domain" description="GST N-terminal" evidence="1">
    <location>
        <begin position="1"/>
        <end position="80"/>
    </location>
</feature>
<proteinExistence type="predicted"/>
<evidence type="ECO:0000259" key="1">
    <source>
        <dbReference type="PROSITE" id="PS50404"/>
    </source>
</evidence>
<dbReference type="CDD" id="cd03188">
    <property type="entry name" value="GST_C_Beta"/>
    <property type="match status" value="1"/>
</dbReference>
<dbReference type="Gene3D" id="1.20.1050.10">
    <property type="match status" value="1"/>
</dbReference>
<sequence>MLTLFHAPGTCSLASLITLEYAGADYVVHKVDFSANEQRSPAFLALNPNGRVPALQCARGVLTETPAILLYLAQTYPAAALAPLEDPFALAQVQAFNSYLCSTLHVAHAHRVRGSRWADDPVAIEAMRRKVPESVGACFALVEAHLPAAGWVSGAQAGISDFYLFTVAQWLEGDGLDPAAYPKVIAHRERVRALPAVQKALAACGAEGAGGLSVMPGVSP</sequence>
<feature type="domain" description="GST C-terminal" evidence="2">
    <location>
        <begin position="86"/>
        <end position="212"/>
    </location>
</feature>
<evidence type="ECO:0000313" key="4">
    <source>
        <dbReference type="Proteomes" id="UP000778523"/>
    </source>
</evidence>
<dbReference type="InterPro" id="IPR040079">
    <property type="entry name" value="Glutathione_S-Trfase"/>
</dbReference>
<dbReference type="EMBL" id="JABCSC020000003">
    <property type="protein sequence ID" value="NSL56355.1"/>
    <property type="molecule type" value="Genomic_DNA"/>
</dbReference>
<dbReference type="PANTHER" id="PTHR44051:SF8">
    <property type="entry name" value="GLUTATHIONE S-TRANSFERASE GSTA"/>
    <property type="match status" value="1"/>
</dbReference>
<dbReference type="SUPFAM" id="SSF52833">
    <property type="entry name" value="Thioredoxin-like"/>
    <property type="match status" value="1"/>
</dbReference>
<evidence type="ECO:0000259" key="2">
    <source>
        <dbReference type="PROSITE" id="PS50405"/>
    </source>
</evidence>
<protein>
    <submittedName>
        <fullName evidence="3">Glutathione S-transferase family protein</fullName>
    </submittedName>
</protein>
<dbReference type="PROSITE" id="PS50405">
    <property type="entry name" value="GST_CTER"/>
    <property type="match status" value="1"/>
</dbReference>
<dbReference type="InterPro" id="IPR036249">
    <property type="entry name" value="Thioredoxin-like_sf"/>
</dbReference>
<dbReference type="Pfam" id="PF02798">
    <property type="entry name" value="GST_N"/>
    <property type="match status" value="1"/>
</dbReference>
<dbReference type="Proteomes" id="UP000778523">
    <property type="component" value="Unassembled WGS sequence"/>
</dbReference>
<dbReference type="SFLD" id="SFLDS00019">
    <property type="entry name" value="Glutathione_Transferase_(cytos"/>
    <property type="match status" value="1"/>
</dbReference>
<evidence type="ECO:0000313" key="3">
    <source>
        <dbReference type="EMBL" id="NSL56355.1"/>
    </source>
</evidence>
<dbReference type="InterPro" id="IPR004045">
    <property type="entry name" value="Glutathione_S-Trfase_N"/>
</dbReference>
<organism evidence="3 4">
    <name type="scientific">Uliginosibacterium aquaticum</name>
    <dbReference type="NCBI Taxonomy" id="2731212"/>
    <lineage>
        <taxon>Bacteria</taxon>
        <taxon>Pseudomonadati</taxon>
        <taxon>Pseudomonadota</taxon>
        <taxon>Betaproteobacteria</taxon>
        <taxon>Rhodocyclales</taxon>
        <taxon>Zoogloeaceae</taxon>
        <taxon>Uliginosibacterium</taxon>
    </lineage>
</organism>
<dbReference type="InterPro" id="IPR036282">
    <property type="entry name" value="Glutathione-S-Trfase_C_sf"/>
</dbReference>
<gene>
    <name evidence="3" type="ORF">HJ583_015055</name>
</gene>
<comment type="caution">
    <text evidence="3">The sequence shown here is derived from an EMBL/GenBank/DDBJ whole genome shotgun (WGS) entry which is preliminary data.</text>
</comment>
<dbReference type="SFLD" id="SFLDG00358">
    <property type="entry name" value="Main_(cytGST)"/>
    <property type="match status" value="1"/>
</dbReference>
<dbReference type="PANTHER" id="PTHR44051">
    <property type="entry name" value="GLUTATHIONE S-TRANSFERASE-RELATED"/>
    <property type="match status" value="1"/>
</dbReference>
<dbReference type="SFLD" id="SFLDG01150">
    <property type="entry name" value="Main.1:_Beta-like"/>
    <property type="match status" value="1"/>
</dbReference>
<dbReference type="PROSITE" id="PS50404">
    <property type="entry name" value="GST_NTER"/>
    <property type="match status" value="1"/>
</dbReference>
<dbReference type="CDD" id="cd03057">
    <property type="entry name" value="GST_N_Beta"/>
    <property type="match status" value="1"/>
</dbReference>
<dbReference type="Pfam" id="PF13410">
    <property type="entry name" value="GST_C_2"/>
    <property type="match status" value="1"/>
</dbReference>
<dbReference type="InterPro" id="IPR010987">
    <property type="entry name" value="Glutathione-S-Trfase_C-like"/>
</dbReference>
<name>A0ABX2IQD6_9RHOO</name>